<evidence type="ECO:0000313" key="3">
    <source>
        <dbReference type="Proteomes" id="UP000199681"/>
    </source>
</evidence>
<dbReference type="Proteomes" id="UP000297963">
    <property type="component" value="Unassembled WGS sequence"/>
</dbReference>
<dbReference type="STRING" id="995038.SAMN05216274_10841"/>
<comment type="caution">
    <text evidence="2">The sequence shown here is derived from an EMBL/GenBank/DDBJ whole genome shotgun (WGS) entry which is preliminary data.</text>
</comment>
<evidence type="ECO:0008006" key="5">
    <source>
        <dbReference type="Google" id="ProtNLM"/>
    </source>
</evidence>
<accession>A0A1I3B2G9</accession>
<sequence length="141" mass="14218">MTSPHTHTSIVPGASGPLVALCTGHRCEALHRLADDQTGTDIVRTTIVSGRGAVLVSAPCLGACANGAVAAVARRDGVTGTTGPSVWLGGVDRPAILDALLGWIRGGGPLPGEMPANDVPLLLQDAVLGVGKPIQGHPNKR</sequence>
<proteinExistence type="predicted"/>
<protein>
    <recommendedName>
        <fullName evidence="5">(2Fe-2S) ferredoxin domain-containing protein</fullName>
    </recommendedName>
</protein>
<dbReference type="AlphaFoldDB" id="A0A1I3B2G9"/>
<reference evidence="1 3" key="1">
    <citation type="submission" date="2016-10" db="EMBL/GenBank/DDBJ databases">
        <authorList>
            <person name="Varghese N."/>
            <person name="Submissions S."/>
        </authorList>
    </citation>
    <scope>NUCLEOTIDE SEQUENCE [LARGE SCALE GENOMIC DNA]</scope>
    <source>
        <strain evidence="1 3">GMCC 1.11211</strain>
    </source>
</reference>
<evidence type="ECO:0000313" key="1">
    <source>
        <dbReference type="EMBL" id="SFH56538.1"/>
    </source>
</evidence>
<organism evidence="2 4">
    <name type="scientific">Cryobacterium levicorallinum</name>
    <dbReference type="NCBI Taxonomy" id="995038"/>
    <lineage>
        <taxon>Bacteria</taxon>
        <taxon>Bacillati</taxon>
        <taxon>Actinomycetota</taxon>
        <taxon>Actinomycetes</taxon>
        <taxon>Micrococcales</taxon>
        <taxon>Microbacteriaceae</taxon>
        <taxon>Cryobacterium</taxon>
    </lineage>
</organism>
<dbReference type="CDD" id="cd02980">
    <property type="entry name" value="TRX_Fd_family"/>
    <property type="match status" value="1"/>
</dbReference>
<dbReference type="EMBL" id="FOPW01000008">
    <property type="protein sequence ID" value="SFH56538.1"/>
    <property type="molecule type" value="Genomic_DNA"/>
</dbReference>
<dbReference type="EMBL" id="SOFE01000022">
    <property type="protein sequence ID" value="TFB83505.1"/>
    <property type="molecule type" value="Genomic_DNA"/>
</dbReference>
<dbReference type="RefSeq" id="WP_092449881.1">
    <property type="nucleotide sequence ID" value="NZ_BKAC01000007.1"/>
</dbReference>
<reference evidence="2 4" key="2">
    <citation type="submission" date="2019-03" db="EMBL/GenBank/DDBJ databases">
        <title>Genomics of glacier-inhabiting Cryobacterium strains.</title>
        <authorList>
            <person name="Liu Q."/>
            <person name="Xin Y.-H."/>
        </authorList>
    </citation>
    <scope>NUCLEOTIDE SEQUENCE [LARGE SCALE GENOMIC DNA]</scope>
    <source>
        <strain evidence="2 4">Hh34</strain>
    </source>
</reference>
<gene>
    <name evidence="2" type="ORF">E3O11_11855</name>
    <name evidence="1" type="ORF">SAMN05216274_10841</name>
</gene>
<dbReference type="Proteomes" id="UP000199681">
    <property type="component" value="Unassembled WGS sequence"/>
</dbReference>
<name>A0A1I3B2G9_9MICO</name>
<evidence type="ECO:0000313" key="4">
    <source>
        <dbReference type="Proteomes" id="UP000297963"/>
    </source>
</evidence>
<keyword evidence="3" id="KW-1185">Reference proteome</keyword>
<evidence type="ECO:0000313" key="2">
    <source>
        <dbReference type="EMBL" id="TFB83505.1"/>
    </source>
</evidence>